<sequence>MDSGIEYTLSKFADDTKLCGVVNKLEGRDAIQRDLDMLERGVLVNLMKFNHGKCKAVYLGRGNPKHKYRLGGKWIENSPEKKDLGVLVDEKLKMSQQCLLAAQKLHPGPHQKKCGQQVKGSDSTPLLHSGETPPGVLCPALESSAQEGHGPVGAGPEEGHKDDQRAAGPLL</sequence>
<proteinExistence type="predicted"/>
<keyword evidence="2" id="KW-0695">RNA-directed DNA polymerase</keyword>
<reference evidence="3" key="2">
    <citation type="submission" date="2017-12" db="EMBL/GenBank/DDBJ databases">
        <title>Genome sequence of the Bar-tailed Godwit (Limosa lapponica baueri).</title>
        <authorList>
            <person name="Lima N.C.B."/>
            <person name="Parody-Merino A.M."/>
            <person name="Battley P.F."/>
            <person name="Fidler A.E."/>
            <person name="Prosdocimi F."/>
        </authorList>
    </citation>
    <scope>NUCLEOTIDE SEQUENCE [LARGE SCALE GENOMIC DNA]</scope>
</reference>
<evidence type="ECO:0000313" key="2">
    <source>
        <dbReference type="EMBL" id="PKU43076.1"/>
    </source>
</evidence>
<feature type="region of interest" description="Disordered" evidence="1">
    <location>
        <begin position="107"/>
        <end position="171"/>
    </location>
</feature>
<reference evidence="3" key="1">
    <citation type="submission" date="2017-11" db="EMBL/GenBank/DDBJ databases">
        <authorList>
            <person name="Lima N.C."/>
            <person name="Parody-Merino A.M."/>
            <person name="Battley P.F."/>
            <person name="Fidler A.E."/>
            <person name="Prosdocimi F."/>
        </authorList>
    </citation>
    <scope>NUCLEOTIDE SEQUENCE [LARGE SCALE GENOMIC DNA]</scope>
</reference>
<evidence type="ECO:0000256" key="1">
    <source>
        <dbReference type="SAM" id="MobiDB-lite"/>
    </source>
</evidence>
<keyword evidence="3" id="KW-1185">Reference proteome</keyword>
<name>A0A2I0UAI3_LIMLA</name>
<dbReference type="EMBL" id="KZ505934">
    <property type="protein sequence ID" value="PKU43076.1"/>
    <property type="molecule type" value="Genomic_DNA"/>
</dbReference>
<protein>
    <submittedName>
        <fullName evidence="2">Rna-directed dna polymerase from mobile element jockey-like</fullName>
    </submittedName>
</protein>
<dbReference type="PANTHER" id="PTHR33332">
    <property type="entry name" value="REVERSE TRANSCRIPTASE DOMAIN-CONTAINING PROTEIN"/>
    <property type="match status" value="1"/>
</dbReference>
<keyword evidence="2" id="KW-0808">Transferase</keyword>
<dbReference type="GO" id="GO:0003964">
    <property type="term" value="F:RNA-directed DNA polymerase activity"/>
    <property type="evidence" value="ECO:0007669"/>
    <property type="project" value="UniProtKB-KW"/>
</dbReference>
<dbReference type="Proteomes" id="UP000233556">
    <property type="component" value="Unassembled WGS sequence"/>
</dbReference>
<gene>
    <name evidence="2" type="ORF">llap_6620</name>
</gene>
<keyword evidence="2" id="KW-0548">Nucleotidyltransferase</keyword>
<evidence type="ECO:0000313" key="3">
    <source>
        <dbReference type="Proteomes" id="UP000233556"/>
    </source>
</evidence>
<organism evidence="2 3">
    <name type="scientific">Limosa lapponica baueri</name>
    <dbReference type="NCBI Taxonomy" id="1758121"/>
    <lineage>
        <taxon>Eukaryota</taxon>
        <taxon>Metazoa</taxon>
        <taxon>Chordata</taxon>
        <taxon>Craniata</taxon>
        <taxon>Vertebrata</taxon>
        <taxon>Euteleostomi</taxon>
        <taxon>Archelosauria</taxon>
        <taxon>Archosauria</taxon>
        <taxon>Dinosauria</taxon>
        <taxon>Saurischia</taxon>
        <taxon>Theropoda</taxon>
        <taxon>Coelurosauria</taxon>
        <taxon>Aves</taxon>
        <taxon>Neognathae</taxon>
        <taxon>Neoaves</taxon>
        <taxon>Charadriiformes</taxon>
        <taxon>Scolopacidae</taxon>
        <taxon>Limosa</taxon>
    </lineage>
</organism>
<accession>A0A2I0UAI3</accession>
<dbReference type="AlphaFoldDB" id="A0A2I0UAI3"/>